<name>A0ABN8LPP6_9CNID</name>
<feature type="compositionally biased region" description="Basic and acidic residues" evidence="3">
    <location>
        <begin position="224"/>
        <end position="244"/>
    </location>
</feature>
<dbReference type="InterPro" id="IPR008978">
    <property type="entry name" value="HSP20-like_chaperone"/>
</dbReference>
<dbReference type="PANTHER" id="PTHR45640:SF26">
    <property type="entry name" value="RE23625P"/>
    <property type="match status" value="1"/>
</dbReference>
<evidence type="ECO:0000256" key="3">
    <source>
        <dbReference type="SAM" id="MobiDB-lite"/>
    </source>
</evidence>
<dbReference type="Gene3D" id="2.60.40.790">
    <property type="match status" value="2"/>
</dbReference>
<dbReference type="PANTHER" id="PTHR45640">
    <property type="entry name" value="HEAT SHOCK PROTEIN HSP-12.2-RELATED"/>
    <property type="match status" value="1"/>
</dbReference>
<dbReference type="PROSITE" id="PS01031">
    <property type="entry name" value="SHSP"/>
    <property type="match status" value="1"/>
</dbReference>
<dbReference type="Pfam" id="PF00011">
    <property type="entry name" value="HSP20"/>
    <property type="match status" value="2"/>
</dbReference>
<keyword evidence="6" id="KW-1185">Reference proteome</keyword>
<accession>A0ABN8LPP6</accession>
<comment type="similarity">
    <text evidence="1 2">Belongs to the small heat shock protein (HSP20) family.</text>
</comment>
<comment type="caution">
    <text evidence="5">The sequence shown here is derived from an EMBL/GenBank/DDBJ whole genome shotgun (WGS) entry which is preliminary data.</text>
</comment>
<dbReference type="EMBL" id="CALNXI010000075">
    <property type="protein sequence ID" value="CAH3017968.1"/>
    <property type="molecule type" value="Genomic_DNA"/>
</dbReference>
<proteinExistence type="inferred from homology"/>
<dbReference type="Proteomes" id="UP001159427">
    <property type="component" value="Unassembled WGS sequence"/>
</dbReference>
<dbReference type="InterPro" id="IPR001436">
    <property type="entry name" value="Alpha-crystallin/sHSP_animal"/>
</dbReference>
<evidence type="ECO:0000259" key="4">
    <source>
        <dbReference type="PROSITE" id="PS01031"/>
    </source>
</evidence>
<dbReference type="SUPFAM" id="SSF49764">
    <property type="entry name" value="HSP20-like chaperones"/>
    <property type="match status" value="2"/>
</dbReference>
<feature type="domain" description="SHSP" evidence="4">
    <location>
        <begin position="125"/>
        <end position="232"/>
    </location>
</feature>
<feature type="compositionally biased region" description="Polar residues" evidence="3">
    <location>
        <begin position="245"/>
        <end position="255"/>
    </location>
</feature>
<organism evidence="5 6">
    <name type="scientific">Porites evermanni</name>
    <dbReference type="NCBI Taxonomy" id="104178"/>
    <lineage>
        <taxon>Eukaryota</taxon>
        <taxon>Metazoa</taxon>
        <taxon>Cnidaria</taxon>
        <taxon>Anthozoa</taxon>
        <taxon>Hexacorallia</taxon>
        <taxon>Scleractinia</taxon>
        <taxon>Fungiina</taxon>
        <taxon>Poritidae</taxon>
        <taxon>Porites</taxon>
    </lineage>
</organism>
<dbReference type="CDD" id="cd06526">
    <property type="entry name" value="metazoan_ACD"/>
    <property type="match status" value="2"/>
</dbReference>
<evidence type="ECO:0000313" key="6">
    <source>
        <dbReference type="Proteomes" id="UP001159427"/>
    </source>
</evidence>
<gene>
    <name evidence="5" type="ORF">PEVE_00040662</name>
</gene>
<feature type="region of interest" description="Disordered" evidence="3">
    <location>
        <begin position="224"/>
        <end position="255"/>
    </location>
</feature>
<dbReference type="InterPro" id="IPR002068">
    <property type="entry name" value="A-crystallin/Hsp20_dom"/>
</dbReference>
<sequence length="255" mass="29421">MDLAFGFPTFHPTCYNSYFNQAVPGYGFLQDLWRHTALFCDEQARQKKLMKTYSGPVIIAWLPLNQYKPEELSLCVEDEKIILHGQHRYEGEDGFENSEFMKVIKLPDDVDPTTVTSHVTRDGSLLVLNGIKRVAKKIKANDDKYLVKFDLRGFKREEINIQIRGYELMVTAEHRSEEDGSRDFRHRILLPDDADLSSLKSHLCCKGVLIIEVSRDQAFVQRERNVDAMKDDKPRPQDEAKREASGNTGLDQNFH</sequence>
<evidence type="ECO:0000256" key="2">
    <source>
        <dbReference type="RuleBase" id="RU003616"/>
    </source>
</evidence>
<evidence type="ECO:0000313" key="5">
    <source>
        <dbReference type="EMBL" id="CAH3017968.1"/>
    </source>
</evidence>
<protein>
    <recommendedName>
        <fullName evidence="4">SHSP domain-containing protein</fullName>
    </recommendedName>
</protein>
<reference evidence="5 6" key="1">
    <citation type="submission" date="2022-05" db="EMBL/GenBank/DDBJ databases">
        <authorList>
            <consortium name="Genoscope - CEA"/>
            <person name="William W."/>
        </authorList>
    </citation>
    <scope>NUCLEOTIDE SEQUENCE [LARGE SCALE GENOMIC DNA]</scope>
</reference>
<evidence type="ECO:0000256" key="1">
    <source>
        <dbReference type="PROSITE-ProRule" id="PRU00285"/>
    </source>
</evidence>